<dbReference type="InterPro" id="IPR027417">
    <property type="entry name" value="P-loop_NTPase"/>
</dbReference>
<evidence type="ECO:0000256" key="3">
    <source>
        <dbReference type="ARBA" id="ARBA00022741"/>
    </source>
</evidence>
<name>A0A2N6PKF4_9MICO</name>
<evidence type="ECO:0000313" key="10">
    <source>
        <dbReference type="EMBL" id="QIN28513.1"/>
    </source>
</evidence>
<dbReference type="AlphaFoldDB" id="A0A2N6PKF4"/>
<accession>A0A2N6PKF4</accession>
<dbReference type="InterPro" id="IPR010488">
    <property type="entry name" value="Zeta_toxin_domain"/>
</dbReference>
<feature type="domain" description="Zeta toxin" evidence="8">
    <location>
        <begin position="33"/>
        <end position="219"/>
    </location>
</feature>
<dbReference type="SUPFAM" id="SSF52540">
    <property type="entry name" value="P-loop containing nucleoside triphosphate hydrolases"/>
    <property type="match status" value="1"/>
</dbReference>
<dbReference type="EMBL" id="PNFZ01000001">
    <property type="protein sequence ID" value="PMB99154.1"/>
    <property type="molecule type" value="Genomic_DNA"/>
</dbReference>
<dbReference type="OrthoDB" id="9792687at2"/>
<evidence type="ECO:0000313" key="9">
    <source>
        <dbReference type="EMBL" id="PMB99154.1"/>
    </source>
</evidence>
<proteinExistence type="inferred from homology"/>
<organism evidence="9 11">
    <name type="scientific">Brevibacterium luteolum</name>
    <dbReference type="NCBI Taxonomy" id="199591"/>
    <lineage>
        <taxon>Bacteria</taxon>
        <taxon>Bacillati</taxon>
        <taxon>Actinomycetota</taxon>
        <taxon>Actinomycetes</taxon>
        <taxon>Micrococcales</taxon>
        <taxon>Brevibacteriaceae</taxon>
        <taxon>Brevibacterium</taxon>
    </lineage>
</organism>
<dbReference type="Pfam" id="PF06414">
    <property type="entry name" value="Zeta_toxin"/>
    <property type="match status" value="1"/>
</dbReference>
<dbReference type="RefSeq" id="WP_102159936.1">
    <property type="nucleotide sequence ID" value="NZ_CP035810.1"/>
</dbReference>
<evidence type="ECO:0000256" key="2">
    <source>
        <dbReference type="ARBA" id="ARBA00011963"/>
    </source>
</evidence>
<comment type="similarity">
    <text evidence="1">Belongs to the zeta toxin family.</text>
</comment>
<evidence type="ECO:0000259" key="8">
    <source>
        <dbReference type="Pfam" id="PF06414"/>
    </source>
</evidence>
<reference evidence="9 11" key="1">
    <citation type="submission" date="2017-09" db="EMBL/GenBank/DDBJ databases">
        <title>Bacterial strain isolated from the female urinary microbiota.</title>
        <authorList>
            <person name="Thomas-White K."/>
            <person name="Kumar N."/>
            <person name="Forster S."/>
            <person name="Putonti C."/>
            <person name="Lawley T."/>
            <person name="Wolfe A.J."/>
        </authorList>
    </citation>
    <scope>NUCLEOTIDE SEQUENCE [LARGE SCALE GENOMIC DNA]</scope>
    <source>
        <strain evidence="9 11">UMB0680</strain>
    </source>
</reference>
<evidence type="ECO:0000256" key="7">
    <source>
        <dbReference type="SAM" id="MobiDB-lite"/>
    </source>
</evidence>
<evidence type="ECO:0000313" key="11">
    <source>
        <dbReference type="Proteomes" id="UP000235703"/>
    </source>
</evidence>
<protein>
    <recommendedName>
        <fullName evidence="5">UDP-N-acetylglucosamine kinase</fullName>
        <ecNumber evidence="2">2.7.1.176</ecNumber>
    </recommendedName>
    <alternativeName>
        <fullName evidence="5">UDP-N-acetylglucosamine kinase</fullName>
    </alternativeName>
</protein>
<evidence type="ECO:0000313" key="12">
    <source>
        <dbReference type="Proteomes" id="UP000501518"/>
    </source>
</evidence>
<dbReference type="Proteomes" id="UP000501518">
    <property type="component" value="Chromosome"/>
</dbReference>
<dbReference type="Proteomes" id="UP000235703">
    <property type="component" value="Unassembled WGS sequence"/>
</dbReference>
<evidence type="ECO:0000256" key="4">
    <source>
        <dbReference type="ARBA" id="ARBA00022840"/>
    </source>
</evidence>
<evidence type="ECO:0000256" key="6">
    <source>
        <dbReference type="ARBA" id="ARBA00048178"/>
    </source>
</evidence>
<keyword evidence="11" id="KW-1185">Reference proteome</keyword>
<dbReference type="GO" id="GO:0005524">
    <property type="term" value="F:ATP binding"/>
    <property type="evidence" value="ECO:0007669"/>
    <property type="project" value="UniProtKB-KW"/>
</dbReference>
<feature type="compositionally biased region" description="Basic and acidic residues" evidence="7">
    <location>
        <begin position="341"/>
        <end position="350"/>
    </location>
</feature>
<dbReference type="EMBL" id="CP035810">
    <property type="protein sequence ID" value="QIN28513.1"/>
    <property type="molecule type" value="Genomic_DNA"/>
</dbReference>
<dbReference type="EC" id="2.7.1.176" evidence="2"/>
<sequence>MDDQAGHPVGSDEWLSHVFQARARRRLFGSHSPHPDGPVLVLLGGQPAAGKTQAQRTILAEHPDDDLVEVTGDDLRVFHPDYITLTREHPFLMPGATAPVSGGLVRLAVEHAHKHRYSLLLEGTFRDAGMVTGTAARFADAGYRVEVAAVATPAVVSRLSAEMRSLAGGLPAVGRWTPPSAHESALEHSPGVLAALEALPHVVRVQVFSRERLLYDNTRTSAGAWERPAEAARVLRTEQHRRLGDVEAVAWLRDYASAFALAAARPGYLGPETAPTYLRLQTDAQGMIRSLMVTPGAPVTELHRQQRERHAHLRRALPPELIPARRTARPAPFPEPPAQAPDREPPTRGL</sequence>
<reference evidence="10 12" key="2">
    <citation type="submission" date="2019-02" db="EMBL/GenBank/DDBJ databases">
        <title>Complete Genome Sequence and Methylome Analysis of Brevibacterium luteolum NEB1784.</title>
        <authorList>
            <person name="Fomenkov A."/>
            <person name="Roberts R.J."/>
        </authorList>
    </citation>
    <scope>NUCLEOTIDE SEQUENCE [LARGE SCALE GENOMIC DNA]</scope>
    <source>
        <strain evidence="10 12">NEB1784</strain>
    </source>
</reference>
<evidence type="ECO:0000256" key="1">
    <source>
        <dbReference type="ARBA" id="ARBA00009104"/>
    </source>
</evidence>
<keyword evidence="4" id="KW-0067">ATP-binding</keyword>
<comment type="catalytic activity">
    <reaction evidence="6">
        <text>UDP-N-acetyl-alpha-D-glucosamine + ATP = UDP-N-acetyl-alpha-D-glucosamine 3'-phosphate + ADP + H(+)</text>
        <dbReference type="Rhea" id="RHEA:32671"/>
        <dbReference type="ChEBI" id="CHEBI:15378"/>
        <dbReference type="ChEBI" id="CHEBI:30616"/>
        <dbReference type="ChEBI" id="CHEBI:57705"/>
        <dbReference type="ChEBI" id="CHEBI:64353"/>
        <dbReference type="ChEBI" id="CHEBI:456216"/>
        <dbReference type="EC" id="2.7.1.176"/>
    </reaction>
</comment>
<keyword evidence="3" id="KW-0547">Nucleotide-binding</keyword>
<feature type="region of interest" description="Disordered" evidence="7">
    <location>
        <begin position="307"/>
        <end position="350"/>
    </location>
</feature>
<dbReference type="GO" id="GO:0016301">
    <property type="term" value="F:kinase activity"/>
    <property type="evidence" value="ECO:0007669"/>
    <property type="project" value="InterPro"/>
</dbReference>
<dbReference type="Gene3D" id="3.40.50.300">
    <property type="entry name" value="P-loop containing nucleotide triphosphate hydrolases"/>
    <property type="match status" value="1"/>
</dbReference>
<dbReference type="KEGG" id="blut:EW640_03880"/>
<gene>
    <name evidence="9" type="ORF">CJ198_01035</name>
    <name evidence="10" type="ORF">EW640_03880</name>
</gene>
<evidence type="ECO:0000256" key="5">
    <source>
        <dbReference type="ARBA" id="ARBA00032897"/>
    </source>
</evidence>